<organism evidence="1 2">
    <name type="scientific">Cloeon dipterum</name>
    <dbReference type="NCBI Taxonomy" id="197152"/>
    <lineage>
        <taxon>Eukaryota</taxon>
        <taxon>Metazoa</taxon>
        <taxon>Ecdysozoa</taxon>
        <taxon>Arthropoda</taxon>
        <taxon>Hexapoda</taxon>
        <taxon>Insecta</taxon>
        <taxon>Pterygota</taxon>
        <taxon>Palaeoptera</taxon>
        <taxon>Ephemeroptera</taxon>
        <taxon>Pisciforma</taxon>
        <taxon>Baetidae</taxon>
        <taxon>Cloeon</taxon>
    </lineage>
</organism>
<reference evidence="1 2" key="1">
    <citation type="submission" date="2020-04" db="EMBL/GenBank/DDBJ databases">
        <authorList>
            <person name="Alioto T."/>
            <person name="Alioto T."/>
            <person name="Gomez Garrido J."/>
        </authorList>
    </citation>
    <scope>NUCLEOTIDE SEQUENCE [LARGE SCALE GENOMIC DNA]</scope>
</reference>
<sequence>MYRTHIAEEAEFEKNFKYHCFSLVGIFGNCSSIQSHQGRLIDDRRLENLLTEPVQSYDCIFLQLISTLIERHLGISRSATFFSFEPHELILHVSSEGWEDLHAIRFRISLETEDMKLKQREPDVR</sequence>
<evidence type="ECO:0000313" key="1">
    <source>
        <dbReference type="EMBL" id="CAB3372761.1"/>
    </source>
</evidence>
<accession>A0A8S1CY74</accession>
<comment type="caution">
    <text evidence="1">The sequence shown here is derived from an EMBL/GenBank/DDBJ whole genome shotgun (WGS) entry which is preliminary data.</text>
</comment>
<evidence type="ECO:0000313" key="2">
    <source>
        <dbReference type="Proteomes" id="UP000494165"/>
    </source>
</evidence>
<proteinExistence type="predicted"/>
<dbReference type="AlphaFoldDB" id="A0A8S1CY74"/>
<dbReference type="EMBL" id="CADEPI010000076">
    <property type="protein sequence ID" value="CAB3372761.1"/>
    <property type="molecule type" value="Genomic_DNA"/>
</dbReference>
<keyword evidence="2" id="KW-1185">Reference proteome</keyword>
<dbReference type="Proteomes" id="UP000494165">
    <property type="component" value="Unassembled WGS sequence"/>
</dbReference>
<name>A0A8S1CY74_9INSE</name>
<gene>
    <name evidence="1" type="ORF">CLODIP_2_CD06268</name>
</gene>
<protein>
    <submittedName>
        <fullName evidence="1">Uncharacterized protein</fullName>
    </submittedName>
</protein>